<accession>A0A1R2B4L0</accession>
<keyword evidence="2" id="KW-1185">Reference proteome</keyword>
<protein>
    <submittedName>
        <fullName evidence="1">Uncharacterized protein</fullName>
    </submittedName>
</protein>
<gene>
    <name evidence="1" type="ORF">SteCoe_29975</name>
</gene>
<organism evidence="1 2">
    <name type="scientific">Stentor coeruleus</name>
    <dbReference type="NCBI Taxonomy" id="5963"/>
    <lineage>
        <taxon>Eukaryota</taxon>
        <taxon>Sar</taxon>
        <taxon>Alveolata</taxon>
        <taxon>Ciliophora</taxon>
        <taxon>Postciliodesmatophora</taxon>
        <taxon>Heterotrichea</taxon>
        <taxon>Heterotrichida</taxon>
        <taxon>Stentoridae</taxon>
        <taxon>Stentor</taxon>
    </lineage>
</organism>
<reference evidence="1 2" key="1">
    <citation type="submission" date="2016-11" db="EMBL/GenBank/DDBJ databases">
        <title>The macronuclear genome of Stentor coeruleus: a giant cell with tiny introns.</title>
        <authorList>
            <person name="Slabodnick M."/>
            <person name="Ruby J.G."/>
            <person name="Reiff S.B."/>
            <person name="Swart E.C."/>
            <person name="Gosai S."/>
            <person name="Prabakaran S."/>
            <person name="Witkowska E."/>
            <person name="Larue G.E."/>
            <person name="Fisher S."/>
            <person name="Freeman R.M."/>
            <person name="Gunawardena J."/>
            <person name="Chu W."/>
            <person name="Stover N.A."/>
            <person name="Gregory B.D."/>
            <person name="Nowacki M."/>
            <person name="Derisi J."/>
            <person name="Roy S.W."/>
            <person name="Marshall W.F."/>
            <person name="Sood P."/>
        </authorList>
    </citation>
    <scope>NUCLEOTIDE SEQUENCE [LARGE SCALE GENOMIC DNA]</scope>
    <source>
        <strain evidence="1">WM001</strain>
    </source>
</reference>
<dbReference type="EMBL" id="MPUH01000961">
    <property type="protein sequence ID" value="OMJ71731.1"/>
    <property type="molecule type" value="Genomic_DNA"/>
</dbReference>
<comment type="caution">
    <text evidence="1">The sequence shown here is derived from an EMBL/GenBank/DDBJ whole genome shotgun (WGS) entry which is preliminary data.</text>
</comment>
<evidence type="ECO:0000313" key="1">
    <source>
        <dbReference type="EMBL" id="OMJ71731.1"/>
    </source>
</evidence>
<dbReference type="AlphaFoldDB" id="A0A1R2B4L0"/>
<proteinExistence type="predicted"/>
<sequence length="712" mass="81845">MNNIVTFPISKLTKINKNWWTFIKIGEITDPNKGFPHNPFEDYENTFDLYDYWTGNFRIFTVADRLSLTADSKSYTSASYSNLNAAYTGYFQSSIIFLRVNNDEPIQLRNGTYTDWIKIDINDNVFNASFVQIKAKNYNYDGPLDFSDNGIYNLSDTKPFSYFKVGAPSSSVYGQYYISWLKIIEKSYDGKSIYYRAPAKTIVQICNLSVYTIQVGQIYKTPMRINSIPITLSLGPVSPFTGFYISIYLSSENYNSNIFFYPNVLNFSSGISEASFSIITGDIILSRECKFEFSIDGTDAQAFDIVKTHSFFIGTITNDDPEANFIITDIGCTHISVNLSTNGVGVITWALMSEFMYYRGKYSTEFFNIENNSRTLIENKGLSIKEQESIFFNELLLLDDINWDEYCLNVFLMARKIYFTSQNFVHGPEISKLYDFNYLVSDNSYVLVGYFDNFSGNDPYYFENFVSTLSVKEPANIDITFYEDIQDSNDTLIEILSNVIKVNKNRLVVINSTRRALNTQISLSLKPNALENWSSFTKLESFNLNEINNTLIENGFPKSKISISQPYVNPQSFLSSEFFIYENFIVFNIEVYKDGVICCEYEFDADLNITLTSDQINLKFDRNWKNASDKIECIKARSQIYETIQFNISKFFEENLEYNSVTFTCNACDNDPISPQCVSEGEFLQHTYNGLKEQINGYSKMLVISIILAYLN</sequence>
<dbReference type="Proteomes" id="UP000187209">
    <property type="component" value="Unassembled WGS sequence"/>
</dbReference>
<evidence type="ECO:0000313" key="2">
    <source>
        <dbReference type="Proteomes" id="UP000187209"/>
    </source>
</evidence>
<name>A0A1R2B4L0_9CILI</name>